<dbReference type="AlphaFoldDB" id="A0A1X0QMC9"/>
<organism evidence="2">
    <name type="scientific">Rhizopus microsporus var. microsporus</name>
    <dbReference type="NCBI Taxonomy" id="86635"/>
    <lineage>
        <taxon>Eukaryota</taxon>
        <taxon>Fungi</taxon>
        <taxon>Fungi incertae sedis</taxon>
        <taxon>Mucoromycota</taxon>
        <taxon>Mucoromycotina</taxon>
        <taxon>Mucoromycetes</taxon>
        <taxon>Mucorales</taxon>
        <taxon>Mucorineae</taxon>
        <taxon>Rhizopodaceae</taxon>
        <taxon>Rhizopus</taxon>
    </lineage>
</organism>
<feature type="region of interest" description="Disordered" evidence="1">
    <location>
        <begin position="43"/>
        <end position="65"/>
    </location>
</feature>
<evidence type="ECO:0000256" key="1">
    <source>
        <dbReference type="SAM" id="MobiDB-lite"/>
    </source>
</evidence>
<feature type="compositionally biased region" description="Low complexity" evidence="1">
    <location>
        <begin position="43"/>
        <end position="56"/>
    </location>
</feature>
<gene>
    <name evidence="2" type="ORF">BCV72DRAFT_324081</name>
</gene>
<proteinExistence type="predicted"/>
<evidence type="ECO:0000313" key="2">
    <source>
        <dbReference type="EMBL" id="ORE00908.1"/>
    </source>
</evidence>
<sequence length="112" mass="13238">MNQLATMDIKRNNNIHGQQDMGTGQQQSLIELIQQTIRHELNNQQNGGQNSRNFNRYNRNQYGNSNYQYNRNYGARDNYNRYNGRPDYSNDVRNYQQNQNNQLVVSTLLFSA</sequence>
<protein>
    <submittedName>
        <fullName evidence="2">Uncharacterized protein</fullName>
    </submittedName>
</protein>
<reference evidence="2" key="1">
    <citation type="journal article" date="2016" name="Proc. Natl. Acad. Sci. U.S.A.">
        <title>Lipid metabolic changes in an early divergent fungus govern the establishment of a mutualistic symbiosis with endobacteria.</title>
        <authorList>
            <person name="Lastovetsky O.A."/>
            <person name="Gaspar M.L."/>
            <person name="Mondo S.J."/>
            <person name="LaButti K.M."/>
            <person name="Sandor L."/>
            <person name="Grigoriev I.V."/>
            <person name="Henry S.A."/>
            <person name="Pawlowska T.E."/>
        </authorList>
    </citation>
    <scope>NUCLEOTIDE SEQUENCE [LARGE SCALE GENOMIC DNA]</scope>
    <source>
        <strain evidence="2">ATCC 52814</strain>
    </source>
</reference>
<accession>A0A1X0QMC9</accession>
<dbReference type="VEuPathDB" id="FungiDB:BCV72DRAFT_324081"/>
<name>A0A1X0QMC9_RHIZD</name>
<dbReference type="EMBL" id="KV922226">
    <property type="protein sequence ID" value="ORE00908.1"/>
    <property type="molecule type" value="Genomic_DNA"/>
</dbReference>
<dbReference type="Proteomes" id="UP000242414">
    <property type="component" value="Unassembled WGS sequence"/>
</dbReference>